<dbReference type="PROSITE" id="PS51186">
    <property type="entry name" value="GNAT"/>
    <property type="match status" value="1"/>
</dbReference>
<dbReference type="GO" id="GO:0016747">
    <property type="term" value="F:acyltransferase activity, transferring groups other than amino-acyl groups"/>
    <property type="evidence" value="ECO:0007669"/>
    <property type="project" value="InterPro"/>
</dbReference>
<proteinExistence type="predicted"/>
<evidence type="ECO:0000259" key="1">
    <source>
        <dbReference type="PROSITE" id="PS51186"/>
    </source>
</evidence>
<dbReference type="Pfam" id="PF00583">
    <property type="entry name" value="Acetyltransf_1"/>
    <property type="match status" value="1"/>
</dbReference>
<dbReference type="SUPFAM" id="SSF55729">
    <property type="entry name" value="Acyl-CoA N-acyltransferases (Nat)"/>
    <property type="match status" value="1"/>
</dbReference>
<dbReference type="Gene3D" id="3.40.630.30">
    <property type="match status" value="1"/>
</dbReference>
<dbReference type="InterPro" id="IPR016181">
    <property type="entry name" value="Acyl_CoA_acyltransferase"/>
</dbReference>
<keyword evidence="3" id="KW-1185">Reference proteome</keyword>
<dbReference type="Proteomes" id="UP000563524">
    <property type="component" value="Unassembled WGS sequence"/>
</dbReference>
<evidence type="ECO:0000313" key="3">
    <source>
        <dbReference type="Proteomes" id="UP000563524"/>
    </source>
</evidence>
<organism evidence="2 3">
    <name type="scientific">Parvularcula dongshanensis</name>
    <dbReference type="NCBI Taxonomy" id="1173995"/>
    <lineage>
        <taxon>Bacteria</taxon>
        <taxon>Pseudomonadati</taxon>
        <taxon>Pseudomonadota</taxon>
        <taxon>Alphaproteobacteria</taxon>
        <taxon>Parvularculales</taxon>
        <taxon>Parvularculaceae</taxon>
        <taxon>Parvularcula</taxon>
    </lineage>
</organism>
<gene>
    <name evidence="2" type="ORF">GGQ59_002201</name>
</gene>
<sequence>MNAERALTVRTLRGGEVEPALPAIAALRIEVFRDYPYLYDGDEAYERRYLEGFAQAKDAVAVVVEDEGRVVGCATASAITDRDEAFAAPIAPLFDLAAVYYLGESVLLPAYRGRGIGHAFFDGREAAAREGGYARACFCAVERPERHSFKPAGYRPLDGFWRARGYERLDGVRTAFAWREVGQHEETEKPMAYWTKALEPEA</sequence>
<dbReference type="CDD" id="cd04301">
    <property type="entry name" value="NAT_SF"/>
    <property type="match status" value="1"/>
</dbReference>
<accession>A0A840I651</accession>
<dbReference type="EMBL" id="JACHOB010000004">
    <property type="protein sequence ID" value="MBB4659664.1"/>
    <property type="molecule type" value="Genomic_DNA"/>
</dbReference>
<reference evidence="2 3" key="1">
    <citation type="submission" date="2020-08" db="EMBL/GenBank/DDBJ databases">
        <title>Genomic Encyclopedia of Type Strains, Phase IV (KMG-IV): sequencing the most valuable type-strain genomes for metagenomic binning, comparative biology and taxonomic classification.</title>
        <authorList>
            <person name="Goeker M."/>
        </authorList>
    </citation>
    <scope>NUCLEOTIDE SEQUENCE [LARGE SCALE GENOMIC DNA]</scope>
    <source>
        <strain evidence="2 3">DSM 102850</strain>
    </source>
</reference>
<evidence type="ECO:0000313" key="2">
    <source>
        <dbReference type="EMBL" id="MBB4659664.1"/>
    </source>
</evidence>
<protein>
    <submittedName>
        <fullName evidence="2">GNAT superfamily N-acetyltransferase</fullName>
    </submittedName>
</protein>
<dbReference type="InterPro" id="IPR000182">
    <property type="entry name" value="GNAT_dom"/>
</dbReference>
<comment type="caution">
    <text evidence="2">The sequence shown here is derived from an EMBL/GenBank/DDBJ whole genome shotgun (WGS) entry which is preliminary data.</text>
</comment>
<dbReference type="AlphaFoldDB" id="A0A840I651"/>
<name>A0A840I651_9PROT</name>
<dbReference type="RefSeq" id="WP_221400996.1">
    <property type="nucleotide sequence ID" value="NZ_JACHOB010000004.1"/>
</dbReference>
<keyword evidence="2" id="KW-0808">Transferase</keyword>
<feature type="domain" description="N-acetyltransferase" evidence="1">
    <location>
        <begin position="7"/>
        <end position="199"/>
    </location>
</feature>